<gene>
    <name evidence="1" type="ORF">ANCCAN_10800</name>
</gene>
<keyword evidence="2" id="KW-1185">Reference proteome</keyword>
<dbReference type="Proteomes" id="UP000252519">
    <property type="component" value="Unassembled WGS sequence"/>
</dbReference>
<organism evidence="1 2">
    <name type="scientific">Ancylostoma caninum</name>
    <name type="common">Dog hookworm</name>
    <dbReference type="NCBI Taxonomy" id="29170"/>
    <lineage>
        <taxon>Eukaryota</taxon>
        <taxon>Metazoa</taxon>
        <taxon>Ecdysozoa</taxon>
        <taxon>Nematoda</taxon>
        <taxon>Chromadorea</taxon>
        <taxon>Rhabditida</taxon>
        <taxon>Rhabditina</taxon>
        <taxon>Rhabditomorpha</taxon>
        <taxon>Strongyloidea</taxon>
        <taxon>Ancylostomatidae</taxon>
        <taxon>Ancylostomatinae</taxon>
        <taxon>Ancylostoma</taxon>
    </lineage>
</organism>
<dbReference type="AlphaFoldDB" id="A0A368GJQ9"/>
<proteinExistence type="predicted"/>
<dbReference type="OrthoDB" id="5866705at2759"/>
<accession>A0A368GJQ9</accession>
<dbReference type="EMBL" id="JOJR01000165">
    <property type="protein sequence ID" value="RCN43225.1"/>
    <property type="molecule type" value="Genomic_DNA"/>
</dbReference>
<protein>
    <submittedName>
        <fullName evidence="1">Uncharacterized protein</fullName>
    </submittedName>
</protein>
<name>A0A368GJQ9_ANCCA</name>
<comment type="caution">
    <text evidence="1">The sequence shown here is derived from an EMBL/GenBank/DDBJ whole genome shotgun (WGS) entry which is preliminary data.</text>
</comment>
<sequence>MVCCVWVQNSLPSYTADMNIMHGYRSPLLPVKDLLPRLRRRYVLLSEMGYEDVDVDMLEPNGILVSPRDDPICCRVPGCRYKSCDISLFSGRYVKMFSIPSNR</sequence>
<reference evidence="1 2" key="1">
    <citation type="submission" date="2014-10" db="EMBL/GenBank/DDBJ databases">
        <title>Draft genome of the hookworm Ancylostoma caninum.</title>
        <authorList>
            <person name="Mitreva M."/>
        </authorList>
    </citation>
    <scope>NUCLEOTIDE SEQUENCE [LARGE SCALE GENOMIC DNA]</scope>
    <source>
        <strain evidence="1 2">Baltimore</strain>
    </source>
</reference>
<evidence type="ECO:0000313" key="2">
    <source>
        <dbReference type="Proteomes" id="UP000252519"/>
    </source>
</evidence>
<evidence type="ECO:0000313" key="1">
    <source>
        <dbReference type="EMBL" id="RCN43225.1"/>
    </source>
</evidence>